<dbReference type="SUPFAM" id="SSF51735">
    <property type="entry name" value="NAD(P)-binding Rossmann-fold domains"/>
    <property type="match status" value="8"/>
</dbReference>
<dbReference type="Pfam" id="PF08659">
    <property type="entry name" value="KR"/>
    <property type="match status" value="3"/>
</dbReference>
<evidence type="ECO:0000313" key="18">
    <source>
        <dbReference type="EMBL" id="EHY88976.1"/>
    </source>
</evidence>
<dbReference type="RefSeq" id="WP_005441174.1">
    <property type="nucleotide sequence ID" value="NZ_CM001466.1"/>
</dbReference>
<feature type="active site" description="Proton donor; for dehydratase activity" evidence="14">
    <location>
        <position position="1104"/>
    </location>
</feature>
<dbReference type="PROSITE" id="PS00606">
    <property type="entry name" value="KS3_1"/>
    <property type="match status" value="3"/>
</dbReference>
<dbReference type="InterPro" id="IPR016036">
    <property type="entry name" value="Malonyl_transacylase_ACP-bd"/>
</dbReference>
<dbReference type="SUPFAM" id="SSF50129">
    <property type="entry name" value="GroES-like"/>
    <property type="match status" value="2"/>
</dbReference>
<dbReference type="CDD" id="cd05195">
    <property type="entry name" value="enoyl_red"/>
    <property type="match status" value="2"/>
</dbReference>
<dbReference type="CDD" id="cd08956">
    <property type="entry name" value="KR_3_FAS_SDR_x"/>
    <property type="match status" value="2"/>
</dbReference>
<dbReference type="GO" id="GO:0031177">
    <property type="term" value="F:phosphopantetheine binding"/>
    <property type="evidence" value="ECO:0007669"/>
    <property type="project" value="InterPro"/>
</dbReference>
<dbReference type="Pfam" id="PF21089">
    <property type="entry name" value="PKS_DH_N"/>
    <property type="match status" value="2"/>
</dbReference>
<keyword evidence="5" id="KW-0677">Repeat</keyword>
<dbReference type="InterPro" id="IPR020843">
    <property type="entry name" value="ER"/>
</dbReference>
<dbReference type="InterPro" id="IPR002364">
    <property type="entry name" value="Quin_OxRdtase/zeta-crystal_CS"/>
</dbReference>
<dbReference type="Gene3D" id="3.40.50.11460">
    <property type="match status" value="1"/>
</dbReference>
<evidence type="ECO:0000259" key="16">
    <source>
        <dbReference type="PROSITE" id="PS52004"/>
    </source>
</evidence>
<dbReference type="Gene3D" id="3.40.366.10">
    <property type="entry name" value="Malonyl-Coenzyme A Acyl Carrier Protein, domain 2"/>
    <property type="match status" value="3"/>
</dbReference>
<dbReference type="InterPro" id="IPR036736">
    <property type="entry name" value="ACP-like_sf"/>
</dbReference>
<evidence type="ECO:0000256" key="13">
    <source>
        <dbReference type="ARBA" id="ARBA00066981"/>
    </source>
</evidence>
<dbReference type="Pfam" id="PF02801">
    <property type="entry name" value="Ketoacyl-synt_C"/>
    <property type="match status" value="3"/>
</dbReference>
<name>H8GEN1_9PSEU</name>
<dbReference type="PROSITE" id="PS52019">
    <property type="entry name" value="PKS_MFAS_DH"/>
    <property type="match status" value="2"/>
</dbReference>
<comment type="pathway">
    <text evidence="11">Antibiotic biosynthesis; erythromycin biosynthesis.</text>
</comment>
<dbReference type="InterPro" id="IPR020807">
    <property type="entry name" value="PKS_DH"/>
</dbReference>
<dbReference type="CDD" id="cd00833">
    <property type="entry name" value="PKS"/>
    <property type="match status" value="3"/>
</dbReference>
<dbReference type="SMART" id="SM01294">
    <property type="entry name" value="PKS_PP_betabranch"/>
    <property type="match status" value="3"/>
</dbReference>
<dbReference type="NCBIfam" id="NF045894">
    <property type="entry name" value="PKS_plus_SDR"/>
    <property type="match status" value="1"/>
</dbReference>
<feature type="active site" description="Proton donor; for dehydratase activity" evidence="14">
    <location>
        <position position="3104"/>
    </location>
</feature>
<dbReference type="InterPro" id="IPR016035">
    <property type="entry name" value="Acyl_Trfase/lysoPLipase"/>
</dbReference>
<dbReference type="Pfam" id="PF14765">
    <property type="entry name" value="PS-DH"/>
    <property type="match status" value="2"/>
</dbReference>
<proteinExistence type="predicted"/>
<evidence type="ECO:0000256" key="1">
    <source>
        <dbReference type="ARBA" id="ARBA00001957"/>
    </source>
</evidence>
<dbReference type="FunFam" id="1.10.1200.10:FF:000007">
    <property type="entry name" value="Probable polyketide synthase pks17"/>
    <property type="match status" value="3"/>
</dbReference>
<dbReference type="InterPro" id="IPR049551">
    <property type="entry name" value="PKS_DH_C"/>
</dbReference>
<dbReference type="SMART" id="SM00827">
    <property type="entry name" value="PKS_AT"/>
    <property type="match status" value="3"/>
</dbReference>
<dbReference type="Pfam" id="PF00109">
    <property type="entry name" value="ketoacyl-synt"/>
    <property type="match status" value="3"/>
</dbReference>
<dbReference type="SUPFAM" id="SSF55048">
    <property type="entry name" value="Probable ACP-binding domain of malonyl-CoA ACP transacylase"/>
    <property type="match status" value="3"/>
</dbReference>
<evidence type="ECO:0000256" key="14">
    <source>
        <dbReference type="PROSITE-ProRule" id="PRU01363"/>
    </source>
</evidence>
<keyword evidence="19" id="KW-1185">Reference proteome</keyword>
<dbReference type="Gene3D" id="3.90.180.10">
    <property type="entry name" value="Medium-chain alcohol dehydrogenases, catalytic domain"/>
    <property type="match status" value="2"/>
</dbReference>
<dbReference type="EC" id="2.3.1.94" evidence="13"/>
<dbReference type="SMART" id="SM00825">
    <property type="entry name" value="PKS_KS"/>
    <property type="match status" value="3"/>
</dbReference>
<dbReference type="InterPro" id="IPR015083">
    <property type="entry name" value="NorB/c/GfsB-D-like_docking"/>
</dbReference>
<keyword evidence="4" id="KW-0808">Transferase</keyword>
<keyword evidence="6" id="KW-0045">Antibiotic biosynthesis</keyword>
<dbReference type="InterPro" id="IPR016039">
    <property type="entry name" value="Thiolase-like"/>
</dbReference>
<evidence type="ECO:0000256" key="2">
    <source>
        <dbReference type="ARBA" id="ARBA00022450"/>
    </source>
</evidence>
<dbReference type="GO" id="GO:0047879">
    <property type="term" value="F:erythronolide synthase activity"/>
    <property type="evidence" value="ECO:0007669"/>
    <property type="project" value="UniProtKB-EC"/>
</dbReference>
<dbReference type="Pfam" id="PF22953">
    <property type="entry name" value="SpnB_Rossmann"/>
    <property type="match status" value="2"/>
</dbReference>
<evidence type="ECO:0000313" key="19">
    <source>
        <dbReference type="Proteomes" id="UP000004705"/>
    </source>
</evidence>
<dbReference type="CDD" id="cd08952">
    <property type="entry name" value="KR_1_SDR_x"/>
    <property type="match status" value="1"/>
</dbReference>
<dbReference type="Pfam" id="PF00550">
    <property type="entry name" value="PP-binding"/>
    <property type="match status" value="3"/>
</dbReference>
<feature type="region of interest" description="C-terminal hotdog fold" evidence="14">
    <location>
        <begin position="1043"/>
        <end position="1182"/>
    </location>
</feature>
<evidence type="ECO:0000256" key="6">
    <source>
        <dbReference type="ARBA" id="ARBA00023194"/>
    </source>
</evidence>
<accession>H8GEN1</accession>
<dbReference type="InterPro" id="IPR014043">
    <property type="entry name" value="Acyl_transferase_dom"/>
</dbReference>
<dbReference type="InterPro" id="IPR036291">
    <property type="entry name" value="NAD(P)-bd_dom_sf"/>
</dbReference>
<dbReference type="InterPro" id="IPR014030">
    <property type="entry name" value="Ketoacyl_synth_N"/>
</dbReference>
<dbReference type="PANTHER" id="PTHR43775">
    <property type="entry name" value="FATTY ACID SYNTHASE"/>
    <property type="match status" value="1"/>
</dbReference>
<evidence type="ECO:0000256" key="9">
    <source>
        <dbReference type="ARBA" id="ARBA00052442"/>
    </source>
</evidence>
<dbReference type="SMART" id="SM00822">
    <property type="entry name" value="PKS_KR"/>
    <property type="match status" value="3"/>
</dbReference>
<dbReference type="GO" id="GO:0033068">
    <property type="term" value="P:macrolide biosynthetic process"/>
    <property type="evidence" value="ECO:0007669"/>
    <property type="project" value="UniProtKB-ARBA"/>
</dbReference>
<comment type="catalytic activity">
    <reaction evidence="9">
        <text>6 (S)-methylmalonyl-CoA + propanoyl-CoA + 6 NADPH + 12 H(+) = 6-deoxyerythronolide B + 6 CO2 + 6 NADP(+) + 7 CoA + H2O</text>
        <dbReference type="Rhea" id="RHEA:23068"/>
        <dbReference type="ChEBI" id="CHEBI:15377"/>
        <dbReference type="ChEBI" id="CHEBI:15378"/>
        <dbReference type="ChEBI" id="CHEBI:16089"/>
        <dbReference type="ChEBI" id="CHEBI:16526"/>
        <dbReference type="ChEBI" id="CHEBI:57287"/>
        <dbReference type="ChEBI" id="CHEBI:57327"/>
        <dbReference type="ChEBI" id="CHEBI:57392"/>
        <dbReference type="ChEBI" id="CHEBI:57783"/>
        <dbReference type="ChEBI" id="CHEBI:58349"/>
        <dbReference type="EC" id="2.3.1.94"/>
    </reaction>
</comment>
<dbReference type="SMART" id="SM00823">
    <property type="entry name" value="PKS_PP"/>
    <property type="match status" value="3"/>
</dbReference>
<dbReference type="InterPro" id="IPR042104">
    <property type="entry name" value="PKS_dehydratase_sf"/>
</dbReference>
<feature type="domain" description="Carrier" evidence="15">
    <location>
        <begin position="5412"/>
        <end position="5487"/>
    </location>
</feature>
<evidence type="ECO:0000256" key="3">
    <source>
        <dbReference type="ARBA" id="ARBA00022553"/>
    </source>
</evidence>
<feature type="active site" description="Proton acceptor; for dehydratase activity" evidence="14">
    <location>
        <position position="939"/>
    </location>
</feature>
<dbReference type="PROSITE" id="PS01162">
    <property type="entry name" value="QOR_ZETA_CRYSTAL"/>
    <property type="match status" value="2"/>
</dbReference>
<feature type="region of interest" description="N-terminal hotdog fold" evidence="14">
    <location>
        <begin position="2908"/>
        <end position="3032"/>
    </location>
</feature>
<dbReference type="InterPro" id="IPR013968">
    <property type="entry name" value="PKS_KR"/>
</dbReference>
<dbReference type="GO" id="GO:0004315">
    <property type="term" value="F:3-oxoacyl-[acyl-carrier-protein] synthase activity"/>
    <property type="evidence" value="ECO:0007669"/>
    <property type="project" value="InterPro"/>
</dbReference>
<dbReference type="InterPro" id="IPR013154">
    <property type="entry name" value="ADH-like_N"/>
</dbReference>
<dbReference type="SUPFAM" id="SSF47336">
    <property type="entry name" value="ACP-like"/>
    <property type="match status" value="3"/>
</dbReference>
<comment type="function">
    <text evidence="10">Involved in the biosynthesis of antibiotic erythromycin via the biosynthesis of its aglycone precursor, 6-deoxyerythronolide B (6-dEB).</text>
</comment>
<evidence type="ECO:0000256" key="8">
    <source>
        <dbReference type="ARBA" id="ARBA00023315"/>
    </source>
</evidence>
<feature type="domain" description="Carrier" evidence="15">
    <location>
        <begin position="3927"/>
        <end position="4002"/>
    </location>
</feature>
<dbReference type="GO" id="GO:0004312">
    <property type="term" value="F:fatty acid synthase activity"/>
    <property type="evidence" value="ECO:0007669"/>
    <property type="project" value="TreeGrafter"/>
</dbReference>
<dbReference type="FunFam" id="3.40.47.10:FF:000019">
    <property type="entry name" value="Polyketide synthase type I"/>
    <property type="match status" value="3"/>
</dbReference>
<dbReference type="InterPro" id="IPR011032">
    <property type="entry name" value="GroES-like_sf"/>
</dbReference>
<dbReference type="GO" id="GO:0008270">
    <property type="term" value="F:zinc ion binding"/>
    <property type="evidence" value="ECO:0007669"/>
    <property type="project" value="InterPro"/>
</dbReference>
<dbReference type="Gene3D" id="1.10.1200.10">
    <property type="entry name" value="ACP-like"/>
    <property type="match status" value="3"/>
</dbReference>
<evidence type="ECO:0000256" key="11">
    <source>
        <dbReference type="ARBA" id="ARBA00060622"/>
    </source>
</evidence>
<dbReference type="Pfam" id="PF16197">
    <property type="entry name" value="KAsynt_C_assoc"/>
    <property type="match status" value="3"/>
</dbReference>
<evidence type="ECO:0000256" key="12">
    <source>
        <dbReference type="ARBA" id="ARBA00063272"/>
    </source>
</evidence>
<sequence length="5562" mass="584758">MSNEQKLRDYLKRVTTDLAQTRERLSAAEAASTEPIAIVGMACRFPGGVRSAEDLWELVRDGGDAITPFPTDRGWDLDELYDANPDEPGTSYVREGGFLPDMAEFDAEFFGISPREALAMDPQQRLLLEVSWEALERAGIVPDTVRGSRTGVFSGVAYFDYLNRFADGEVPSDLEAFVGNGNVGSMASGRIAYTLGLEGPTLTVDTACSSSLVTLHLAVQALRSGECDMALAGGVTVMPSPSTFQDFSRQRGLAGDARVKAFGDGADGTIMSEGVGMLVVERLSDAERNGHRVLAVVRGSAVNSDGASSGLTAPNGPSQQRVIRAALANARLQASDVDVVEAHGTGTSLGDPIEAQALISTYGQDRDRPLWLGSVKSNIGHTQAAAGVAGVIKMVLAMRHGVLPKTLHVDQPSSHVDWLAGAVEVLTEARPWPETDTPRRAGVSSFGMSGTNAHVVLEQAPRRDGAEAERRVPSLVPWVLAAKTEAALKAQAAAVREVGDADVADVAFSLVTTRAALDHRAVVLGESRDALVSALEALAQGRASADVITGSVVRGKTAFLFTGQGAQRVGMGRELYAEFPVFAEAFDAACGLLNPRLREVIESDAEELNQTEFAQAALFAVEVALFRLLESWGVRPDFLMGHSIGEIAAAHVADVLSLEDACALVAARGRLMQALPAGGAMVAIEGTEAEFQPTEEWGIAAINGPNSVVISGVEAAVLAVAEEFAARGRKTKRLSVSHAFHSPLMEPMLAEFREILGGLTFTAPQIPVVSNLTGELSTDLASPEYWVSHVREAVRFADGVSTLAAQGVTNFVELGPDGVLSGMAQQSVSDGLFVPVLRGDRPEVRTALSALAAMHCRGVTVDWTALVQGDRVDLPTYAFQHERFWYDAPKTAGKSAATGLGLSATGHPLLGAAIELATDDETVLTGRLSVSTHPWLAGHAVNGQVLLPGTAFVELAVQAGDRVGCPQLDELIIEAPLVLPDSGGVRLQVTIGARDERGRRELGVYSRPEDDLDGPWTRHAAGTLNAAVRTTADRLAQWPPSGAERVEIGDFYADAERQGFAYGPVFQGIRAVWRRDDEVFAEIELPADAHADAARFAVHPALLDAALQTLAFGDLVDGGAAGKLPFAWSDVAVHAVHATSARVRIGPAGSDAVSVLVADGVGQPVVDIASLTLRAPSGQQAADPHRDVLFRVDWQPVPTTAGEVAALVFGRDFTDFTDFTDLAEAPEYVVVRHEADADLTSALDRMLGLVQAWSANDALSETTFALVTRGAVAVGDDRAPDPVAAAVWGLLRSVREENPGRVVQIDVVDDTESLGAALASGEPEIAVRDGELFAPRLVRPEATLVPPTGPWRLESAHKSTLANLELLPCPEVLEPLAPTEVRVSVRAAGLNFRDVLNALGMYPGDAGLIGVEGAGVVVEVGSEVTDLAVGDRVLGLLPGGFGPIAVTDARTVAPIPDGWTFTEAASVPVVFLTAYYALRDLADIQAGESLLVHAAAGGVGMAAVQLARHWGVEVFGTASKGKQDVLRELGLSDDHIASSRDLSFADRFLDGTGGRGVDVVLNALAHDFVDASLRLRPRRFLEMGKTDIRTPEEVAAQYDGVSYHAFDLGDAGPQRIGEMLREILDLFAEGALAFLPTRAWDVRRGPEAFRFVSQAKHVGKVVLTVPRPLDPEGAVLITGGTGTLGGLVARHLVTEHGARELVLVSRRGEAPDLEAELTELGARVRVVACDVADREQLDALLATIPRLTAVVHAAGVLDDGVVTALDRDRLARVLRPKAEAAQVLHELTKHRDLAQFVLFSSGAGVFGSPGQGNYAAANAFLDGLAELRRAEGLPAVSLAWGLWAQASGMTAGLAEADLARMARSGSGALSTEQGLALFDHGRTSPHATLVPAPLQPAKLRAEAQAGTLPALLRGLVHASVRRTAAAAVQDNDFARRMAALSDADREHALVELVRAEAAIVLAHDSAERVPADRAFKDLGFDSLTAIELRNRISAATGVTLPATLVFDYPNPLVLGGYLSERLAGSSSGTAAPAVTAPAGRTDEPIAIVGMACRLPGGVTNPDEFWTMLVGENDGIGPIPSDRGWDVERLYDADPDKAGTMYTTEGGFVDGAADFDAGFFGISPREALAIDPQQRLLLETSWEALEHAGIDPLSLRGSSTGVFAGAGGTDYANLLKNAPAETEMHVLTGTAGAVVSGRISYVFGLEGPAVTVDTACSSSLVALHLAVQALRQGECDLALAGGVTVMATPATFIEFSRQRGLARDGRCKPFADAADGTGWGEGAGMLLVERLSDAQRKGHRVLAVVRGSAVNQDGASNGLTAPNGPSQQRVIRAALASAGLQHSEVDAVEAHGTGTALGDPIEAQALLATYGQERERPLWLGSVKSNIGHTQAAAGVAGVIKMVLAMRHGVLPKTLHIDEPSSHVDWSSGAVELLTQTTAWPEVDRPWRAAVSSFGISGTNAHTIIEQAPAQETGTPVRSVPSVVPWVLSAKSSAALRGQATALRDVTGDPADVAFSLATMRAALDHRAVVLGDLDAGLAALADGTPSPDVITDVVTPGKTAFLFTGQGAQRIGMGRELYAEFPVFAQAFDAACALLHPRLREVIEGDEQELNQTEFAQAALFAVEVALFRLLESWGVRPDFLMGHSIGEIAAAHVAGVLSLQDACTLVAARGRLMQALPNGGAMVAIEATEEEFQPTEEWGIAAINGPNSVVISGVESAVLAVAEEFSARGRKTKRLSVSHAFHSPLMEPMLDEFREVLGGLVFQQPRIPVVSNLTGELSNDLASPEYWVSHVRQAVRFADGVVTLAAQGVTNFVELGPDGVLSGMAQQSVSEGLFVPVLRGDRPEVRTAIGALAAMHCRGVAVDWTTLVQGARIDLPTYAFQHERFWPRGVATAQGDLTAAGLGAADHPLFGAAVEMADGGLVLTGRLSLATHGWLADHVVHGNALLPGTAFVELALQAGRRAGCERLTELTLAAPLVLPESGAVQLQVVLGPVDDSGGRDITIHSRRERDDLPEEWTQHATGALTSGPASVDGDLTAWPPEGAEAIDVTEFYGGTAEGLEYGPAFQGLRAAWRLGDDVYTEVELPEEEHAEAERCGLHPALLDAALHGIGLGDFVSDAEAGSLPFSWSGVTIVAAGALRVRVRLTSVGTDAVSVFVADSEGAPVASVDSLLLRAAKAQPVRRDEIAPNSLWALDWTPLPTQGLDDAPITVFEAAGSDPVGVVSTVLDRVQDWLADSSDGDARLVVVTRGAVAVEPGEPVRDVPAAGVWGLVRSVQAEHPDRVVIVDVDDDPRSTDLLGAVAASGEPQAVVRGGEVFVARLGRASTQLVAPEAPTWRLDSVGKGTLSNLSLIEYPDAEEPLGPCDVRIAVRAAGVNFRDVLNALGMYPGDAGLMGMEGAGVVLEVGSEVGDLAPGDRVMGLISASFGPVAMADSRMVTRMPDDWSFTDAATLPLVFLTAFYALRDMADVQAGESVLIHAAAGGVGMAAVQLAKHWGLEVFGTASPAKWDAVGLPDEHLASSRDLGFEEKFLAATEGRGVDVVLDALSGDFVDASLRLLPRGGRFVEMGKTDVRDPEQVATEYPGVRYRSFDLIEAGPDRVAEMWAELSRLIALGAVRPLPVRVWDVRQAVEAFRFMSQAKHVGKVVLSLPQPLNPDGTVLITGGTGSLGGLVARRLVEQGARRLVLLSRRGVASPELLEALAPAEVSVVACDAADREALAGVIAGIETLTAVVHTAGVLDDGVVESMTAQRIETVMAPKALAAWNLHELTRDHDVAEFVLFSSASGIFGNAGQANYSAANTFLDGLAAHRRAQGLPGLSLAWGLWDQQDGGMGAGLADTDKARTSRSGSSALRPDQGLALFEATRKRPDAVLVPAPLDPTALRDDTVPPLLRALAQRSLRRAASRKAGGDGSLAHKLAGLPVAEQDKQLTDLVRANAAIVLGYDSPERIEPRQAFKDLGFDSLTSVELRNRLAAAVGTKLPATLIFDYPNPDALGTYLRTELSGGEDEPASAPRQTTVVADDPIAIVGMACRFPGGVTSPEEFWELLAGGRDAITQFPAERGWDIAELYHPDPAHQGTTYTVEGGFLERATEFDAAFFGVSPREALAMDPQQRILLETAWEAFERAGLDVTTLRGSATGVFAGTMGQDYASVLQNATAETEAHALTGNAASIVSGRIAYSFGLEGPAVTVDTACSSSLVALHLAIQALRNGECDLALAGGVTVMSTPAAFVDFSRQRGLAKDGRCKPFAAGADGTSWGEGAGLLVVERLSDARRNGHTVLALVRGSAINQDGASNGLTAPNGPSQQRVIRQALRGAGLSPSDVDVVEAHGTGTALGDPIEAQALLATYGQDRDRPLWLGSVKSNIGHTQAAAGVAGIIKMVMALRHGVLPKTLHVDEPSSHVDWSSGAVELLTESKPWLTSNGPRRAAVSSFGISGTNAHTVIEEAPEEAPTPVEVTERALVPWVLSGKSADAVREQAAKLRAHVLADAELGTVDVGWSLATARAALEHRAVVLAADTAGAVAELAALADGTSSAGVVHGTVAQGELAFLFTGQGAQRVGMGRELYGEFPVFAQAFDAACELLHPRLREVIEGDAEELNQTEFAQAALFAVEVALFRLLESWGVRPDYVMGHSIGEIAAAHVAGVLSLEDACTLVAARGRLMQALPAGGAMVAIEATEDEFDPTEEWGIAAINGPNSVVISGVEAAVLAVAEEFAARGRKTKRLSVSHAFHSPLMEPMLADFEKVLQELTFHEPRISIVSNVTGEPATENLASPEYWVTHVREAVRFADGVRTLVERGVTNVVELGPDGVLTAMARTCVPEDADIAFASALRGERPEIQAVLTALGTLWTRGTVVDWAAFFGPANLVDLPTYAFQRQRYWLDATPSDSRAAYARQESEADALFWAAVEQEDLDSLAGTLALDVDRPLRDVLPDLAAWRRRQRDEAALDDARYQVTWQPVPDNPAATVTGRWLLLAPEDAGLDALTTAFGDRVDVRTLPDTPDRAMFADLPGDYEGVAIVVSAGDRGARESLLAAQALGDRGIDAPLWLLTRGAVSAGRGDRPTDPVQAQVWGLGRVVGLEHPERWGGVLDLPDVVDEQAAARVLGVLAGGRETEVAVRPDGVYARRLVSSPQRAGTDSWSPTGTVLVTGGTGALGGEVARWAAREGAKRLVLTSRRGAEAPGASELADELREFGVDVTLAACDLADRDAVAALVKDCGPDLTAVVHAAGVSQSTPLADTTPEEFAAVVAGKVAGAMHLHELTADLDAFVVFSSIAGVWGSAGQVAYSAANAALDALVEQRRADGLPGTAVAWGPWAGGGMAAGDGGAQLARMGLSGLAPEQAIAALARAVGSGDVTVTVADVDWSRFLPIFTATGSTPLFTALAEVDADPADQEVTDRRAELAALAPADRQRTVLDLVRAEAAIVLGLPDANAVEPARPFRDLGMDSVTSVELRDRLATVSGVRLPATAVFDHPTPDDLVAHLIAEITGDDAETGEETDEDARLRQALAALSPTTLREAGLEHTLLQLAGLRVAEEESAESEEDLDSMDLDSLVQIALDDKS</sequence>
<evidence type="ECO:0000259" key="17">
    <source>
        <dbReference type="PROSITE" id="PS52019"/>
    </source>
</evidence>
<dbReference type="InterPro" id="IPR020806">
    <property type="entry name" value="PKS_PP-bd"/>
</dbReference>
<dbReference type="PROSITE" id="PS00012">
    <property type="entry name" value="PHOSPHOPANTETHEINE"/>
    <property type="match status" value="3"/>
</dbReference>
<dbReference type="HOGENOM" id="CLU_223085_0_0_11"/>
<organism evidence="18 19">
    <name type="scientific">Saccharomonospora azurea NA-128</name>
    <dbReference type="NCBI Taxonomy" id="882081"/>
    <lineage>
        <taxon>Bacteria</taxon>
        <taxon>Bacillati</taxon>
        <taxon>Actinomycetota</taxon>
        <taxon>Actinomycetes</taxon>
        <taxon>Pseudonocardiales</taxon>
        <taxon>Pseudonocardiaceae</taxon>
        <taxon>Saccharomonospora</taxon>
    </lineage>
</organism>
<dbReference type="GO" id="GO:0006633">
    <property type="term" value="P:fatty acid biosynthetic process"/>
    <property type="evidence" value="ECO:0007669"/>
    <property type="project" value="InterPro"/>
</dbReference>
<dbReference type="InterPro" id="IPR014031">
    <property type="entry name" value="Ketoacyl_synth_C"/>
</dbReference>
<feature type="domain" description="Ketosynthase family 3 (KS3)" evidence="16">
    <location>
        <begin position="4021"/>
        <end position="4445"/>
    </location>
</feature>
<protein>
    <recommendedName>
        <fullName evidence="13">6-deoxyerythronolide-B synthase</fullName>
        <ecNumber evidence="13">2.3.1.94</ecNumber>
    </recommendedName>
</protein>
<keyword evidence="3" id="KW-0597">Phosphoprotein</keyword>
<dbReference type="FunFam" id="3.90.180.10:FF:000032">
    <property type="entry name" value="Probable polyketide synthase pks1"/>
    <property type="match status" value="2"/>
</dbReference>
<dbReference type="InterPro" id="IPR001227">
    <property type="entry name" value="Ac_transferase_dom_sf"/>
</dbReference>
<dbReference type="PROSITE" id="PS50075">
    <property type="entry name" value="CARRIER"/>
    <property type="match status" value="3"/>
</dbReference>
<dbReference type="Proteomes" id="UP000004705">
    <property type="component" value="Chromosome"/>
</dbReference>
<evidence type="ECO:0000256" key="5">
    <source>
        <dbReference type="ARBA" id="ARBA00022737"/>
    </source>
</evidence>
<dbReference type="InterPro" id="IPR032821">
    <property type="entry name" value="PKS_assoc"/>
</dbReference>
<evidence type="ECO:0000256" key="4">
    <source>
        <dbReference type="ARBA" id="ARBA00022679"/>
    </source>
</evidence>
<dbReference type="InterPro" id="IPR049900">
    <property type="entry name" value="PKS_mFAS_DH"/>
</dbReference>
<dbReference type="InterPro" id="IPR050091">
    <property type="entry name" value="PKS_NRPS_Biosynth_Enz"/>
</dbReference>
<dbReference type="Gene3D" id="3.10.129.110">
    <property type="entry name" value="Polyketide synthase dehydratase"/>
    <property type="match status" value="2"/>
</dbReference>
<feature type="domain" description="Carrier" evidence="15">
    <location>
        <begin position="1947"/>
        <end position="2022"/>
    </location>
</feature>
<dbReference type="SUPFAM" id="SSF52151">
    <property type="entry name" value="FabD/lysophospholipase-like"/>
    <property type="match status" value="3"/>
</dbReference>
<dbReference type="PROSITE" id="PS52004">
    <property type="entry name" value="KS3_2"/>
    <property type="match status" value="3"/>
</dbReference>
<dbReference type="Pfam" id="PF13602">
    <property type="entry name" value="ADH_zinc_N_2"/>
    <property type="match status" value="2"/>
</dbReference>
<keyword evidence="8" id="KW-0012">Acyltransferase</keyword>
<keyword evidence="2" id="KW-0596">Phosphopantetheine</keyword>
<dbReference type="FunFam" id="3.40.366.10:FF:000002">
    <property type="entry name" value="Probable polyketide synthase 2"/>
    <property type="match status" value="3"/>
</dbReference>
<comment type="subunit">
    <text evidence="12">Homodimer. Erythronolide synthase is composed of EryAI, EryAII and EryAIII multimodular (2 modules) polypeptides each coding for a functional synthase subunit which participates in 2 of the six FAS-like elongation steps required for formation of the polyketide. Module 1, 2, 3, 4, 5, and 6 participating in biosynthesis steps 1, 2, 3, 4, 5, and 6, respectively.</text>
</comment>
<dbReference type="InterPro" id="IPR006162">
    <property type="entry name" value="Ppantetheine_attach_site"/>
</dbReference>
<feature type="domain" description="PKS/mFAS DH" evidence="17">
    <location>
        <begin position="2908"/>
        <end position="3182"/>
    </location>
</feature>
<feature type="domain" description="PKS/mFAS DH" evidence="17">
    <location>
        <begin position="907"/>
        <end position="1182"/>
    </location>
</feature>
<dbReference type="InterPro" id="IPR041618">
    <property type="entry name" value="PKS_DE"/>
</dbReference>
<dbReference type="Pfam" id="PF08990">
    <property type="entry name" value="Docking"/>
    <property type="match status" value="1"/>
</dbReference>
<feature type="region of interest" description="C-terminal hotdog fold" evidence="14">
    <location>
        <begin position="3044"/>
        <end position="3182"/>
    </location>
</feature>
<dbReference type="Gene3D" id="3.40.47.10">
    <property type="match status" value="3"/>
</dbReference>
<dbReference type="Pfam" id="PF18369">
    <property type="entry name" value="PKS_DE"/>
    <property type="match status" value="1"/>
</dbReference>
<reference evidence="18 19" key="1">
    <citation type="journal article" date="2012" name="Stand. Genomic Sci.">
        <title>Genome sequence of the soil bacterium Saccharomonospora azurea type strain (NA-128(T)).</title>
        <authorList>
            <person name="Klenk H.P."/>
            <person name="Held B."/>
            <person name="Lucas S."/>
            <person name="Lapidus A."/>
            <person name="Copeland A."/>
            <person name="Hammon N."/>
            <person name="Pitluck S."/>
            <person name="Goodwin L.A."/>
            <person name="Han C."/>
            <person name="Tapia R."/>
            <person name="Brambilla E.M."/>
            <person name="Potter G."/>
            <person name="Land M."/>
            <person name="Ivanova N."/>
            <person name="Rohde M."/>
            <person name="Goker M."/>
            <person name="Detter J.C."/>
            <person name="Kyrpides N.C."/>
            <person name="Woyke T."/>
        </authorList>
    </citation>
    <scope>NUCLEOTIDE SEQUENCE [LARGE SCALE GENOMIC DNA]</scope>
    <source>
        <strain evidence="18 19">NA-128</strain>
    </source>
</reference>
<dbReference type="Gene3D" id="3.30.70.3290">
    <property type="match status" value="3"/>
</dbReference>
<dbReference type="InterPro" id="IPR018201">
    <property type="entry name" value="Ketoacyl_synth_AS"/>
</dbReference>
<dbReference type="SUPFAM" id="SSF53901">
    <property type="entry name" value="Thiolase-like"/>
    <property type="match status" value="3"/>
</dbReference>
<dbReference type="SMART" id="SM00826">
    <property type="entry name" value="PKS_DH"/>
    <property type="match status" value="2"/>
</dbReference>
<dbReference type="InterPro" id="IPR020841">
    <property type="entry name" value="PKS_Beta-ketoAc_synthase_dom"/>
</dbReference>
<dbReference type="Pfam" id="PF00698">
    <property type="entry name" value="Acyl_transf_1"/>
    <property type="match status" value="3"/>
</dbReference>
<feature type="active site" description="Proton acceptor; for dehydratase activity" evidence="14">
    <location>
        <position position="2939"/>
    </location>
</feature>
<keyword evidence="7" id="KW-0511">Multifunctional enzyme</keyword>
<dbReference type="GO" id="GO:0016491">
    <property type="term" value="F:oxidoreductase activity"/>
    <property type="evidence" value="ECO:0007669"/>
    <property type="project" value="InterPro"/>
</dbReference>
<dbReference type="EMBL" id="CM001466">
    <property type="protein sequence ID" value="EHY88976.1"/>
    <property type="molecule type" value="Genomic_DNA"/>
</dbReference>
<feature type="region of interest" description="N-terminal hotdog fold" evidence="14">
    <location>
        <begin position="907"/>
        <end position="1031"/>
    </location>
</feature>
<dbReference type="SMART" id="SM00829">
    <property type="entry name" value="PKS_ER"/>
    <property type="match status" value="2"/>
</dbReference>
<dbReference type="Gene3D" id="3.40.50.720">
    <property type="entry name" value="NAD(P)-binding Rossmann-like Domain"/>
    <property type="match status" value="5"/>
</dbReference>
<comment type="cofactor">
    <cofactor evidence="1">
        <name>pantetheine 4'-phosphate</name>
        <dbReference type="ChEBI" id="CHEBI:47942"/>
    </cofactor>
</comment>
<dbReference type="FunFam" id="3.40.50.720:FF:000209">
    <property type="entry name" value="Polyketide synthase Pks12"/>
    <property type="match status" value="1"/>
</dbReference>
<gene>
    <name evidence="18" type="ORF">SacazDRAFT_02064</name>
</gene>
<dbReference type="Gene3D" id="6.10.140.1830">
    <property type="match status" value="1"/>
</dbReference>
<feature type="domain" description="Ketosynthase family 3 (KS3)" evidence="16">
    <location>
        <begin position="2042"/>
        <end position="2466"/>
    </location>
</feature>
<dbReference type="InterPro" id="IPR049552">
    <property type="entry name" value="PKS_DH_N"/>
</dbReference>
<dbReference type="InterPro" id="IPR055123">
    <property type="entry name" value="SpnB-like_Rossmann"/>
</dbReference>
<dbReference type="Pfam" id="PF08240">
    <property type="entry name" value="ADH_N"/>
    <property type="match status" value="2"/>
</dbReference>
<dbReference type="InterPro" id="IPR057326">
    <property type="entry name" value="KR_dom"/>
</dbReference>
<evidence type="ECO:0000259" key="15">
    <source>
        <dbReference type="PROSITE" id="PS50075"/>
    </source>
</evidence>
<dbReference type="InterPro" id="IPR009081">
    <property type="entry name" value="PP-bd_ACP"/>
</dbReference>
<evidence type="ECO:0000256" key="10">
    <source>
        <dbReference type="ARBA" id="ARBA00060158"/>
    </source>
</evidence>
<evidence type="ECO:0000256" key="7">
    <source>
        <dbReference type="ARBA" id="ARBA00023268"/>
    </source>
</evidence>
<dbReference type="PANTHER" id="PTHR43775:SF51">
    <property type="entry name" value="INACTIVE PHENOLPHTHIOCEROL SYNTHESIS POLYKETIDE SYNTHASE TYPE I PKS1-RELATED"/>
    <property type="match status" value="1"/>
</dbReference>
<feature type="domain" description="Ketosynthase family 3 (KS3)" evidence="16">
    <location>
        <begin position="33"/>
        <end position="459"/>
    </location>
</feature>